<feature type="signal peptide" evidence="12">
    <location>
        <begin position="1"/>
        <end position="21"/>
    </location>
</feature>
<dbReference type="InterPro" id="IPR000254">
    <property type="entry name" value="CBD"/>
</dbReference>
<dbReference type="SMART" id="SM00236">
    <property type="entry name" value="fCBD"/>
    <property type="match status" value="1"/>
</dbReference>
<keyword evidence="4 12" id="KW-0732">Signal</keyword>
<evidence type="ECO:0000256" key="9">
    <source>
        <dbReference type="ARBA" id="ARBA00023326"/>
    </source>
</evidence>
<dbReference type="GO" id="GO:0030245">
    <property type="term" value="P:cellulose catabolic process"/>
    <property type="evidence" value="ECO:0007669"/>
    <property type="project" value="UniProtKB-KW"/>
</dbReference>
<dbReference type="SUPFAM" id="SSF57180">
    <property type="entry name" value="Cellulose-binding domain"/>
    <property type="match status" value="1"/>
</dbReference>
<dbReference type="Pfam" id="PF00734">
    <property type="entry name" value="CBM_1"/>
    <property type="match status" value="1"/>
</dbReference>
<gene>
    <name evidence="14" type="ORF">B0T20DRAFT_115086</name>
</gene>
<comment type="catalytic activity">
    <reaction evidence="1 10">
        <text>Endohydrolysis of (1-&gt;4)-beta-D-glucosidic linkages in cellulose, lichenin and cereal beta-D-glucans.</text>
        <dbReference type="EC" id="3.2.1.4"/>
    </reaction>
</comment>
<dbReference type="InterPro" id="IPR035971">
    <property type="entry name" value="CBD_sf"/>
</dbReference>
<dbReference type="InterPro" id="IPR000334">
    <property type="entry name" value="Glyco_hydro_45"/>
</dbReference>
<dbReference type="GO" id="GO:0008810">
    <property type="term" value="F:cellulase activity"/>
    <property type="evidence" value="ECO:0007669"/>
    <property type="project" value="UniProtKB-EC"/>
</dbReference>
<dbReference type="PROSITE" id="PS00562">
    <property type="entry name" value="CBM1_1"/>
    <property type="match status" value="1"/>
</dbReference>
<dbReference type="EC" id="3.2.1.4" evidence="3 10"/>
<feature type="domain" description="CBM1" evidence="13">
    <location>
        <begin position="261"/>
        <end position="297"/>
    </location>
</feature>
<dbReference type="Proteomes" id="UP001281003">
    <property type="component" value="Unassembled WGS sequence"/>
</dbReference>
<dbReference type="GO" id="GO:0030248">
    <property type="term" value="F:cellulose binding"/>
    <property type="evidence" value="ECO:0007669"/>
    <property type="project" value="InterPro"/>
</dbReference>
<evidence type="ECO:0000259" key="13">
    <source>
        <dbReference type="PROSITE" id="PS51164"/>
    </source>
</evidence>
<evidence type="ECO:0000256" key="6">
    <source>
        <dbReference type="ARBA" id="ARBA00023001"/>
    </source>
</evidence>
<dbReference type="EMBL" id="JAUTDP010000002">
    <property type="protein sequence ID" value="KAK3401452.1"/>
    <property type="molecule type" value="Genomic_DNA"/>
</dbReference>
<dbReference type="GO" id="GO:0005576">
    <property type="term" value="C:extracellular region"/>
    <property type="evidence" value="ECO:0007669"/>
    <property type="project" value="InterPro"/>
</dbReference>
<dbReference type="PANTHER" id="PTHR39730:SF1">
    <property type="entry name" value="ENDOGLUCANASE 1"/>
    <property type="match status" value="1"/>
</dbReference>
<keyword evidence="15" id="KW-1185">Reference proteome</keyword>
<dbReference type="SUPFAM" id="SSF50685">
    <property type="entry name" value="Barwin-like endoglucanases"/>
    <property type="match status" value="1"/>
</dbReference>
<evidence type="ECO:0000256" key="3">
    <source>
        <dbReference type="ARBA" id="ARBA00012601"/>
    </source>
</evidence>
<dbReference type="PROSITE" id="PS51164">
    <property type="entry name" value="CBM1_2"/>
    <property type="match status" value="1"/>
</dbReference>
<reference evidence="14" key="2">
    <citation type="submission" date="2023-07" db="EMBL/GenBank/DDBJ databases">
        <authorList>
            <consortium name="Lawrence Berkeley National Laboratory"/>
            <person name="Haridas S."/>
            <person name="Hensen N."/>
            <person name="Bonometti L."/>
            <person name="Westerberg I."/>
            <person name="Brannstrom I.O."/>
            <person name="Guillou S."/>
            <person name="Cros-Aarteil S."/>
            <person name="Calhoun S."/>
            <person name="Kuo A."/>
            <person name="Mondo S."/>
            <person name="Pangilinan J."/>
            <person name="Riley R."/>
            <person name="LaButti K."/>
            <person name="Andreopoulos B."/>
            <person name="Lipzen A."/>
            <person name="Chen C."/>
            <person name="Yanf M."/>
            <person name="Daum C."/>
            <person name="Ng V."/>
            <person name="Clum A."/>
            <person name="Steindorff A."/>
            <person name="Ohm R."/>
            <person name="Martin F."/>
            <person name="Silar P."/>
            <person name="Natvig D."/>
            <person name="Lalanne C."/>
            <person name="Gautier V."/>
            <person name="Ament-velasquez S.L."/>
            <person name="Kruys A."/>
            <person name="Hutchinson M.I."/>
            <person name="Powell A.J."/>
            <person name="Barry K."/>
            <person name="Miller A.N."/>
            <person name="Grigoriev I.V."/>
            <person name="Debuchy R."/>
            <person name="Gladieux P."/>
            <person name="Thoren M.H."/>
            <person name="Johannesson H."/>
        </authorList>
    </citation>
    <scope>NUCLEOTIDE SEQUENCE</scope>
    <source>
        <strain evidence="14">FGSC 1904</strain>
    </source>
</reference>
<evidence type="ECO:0000256" key="2">
    <source>
        <dbReference type="ARBA" id="ARBA00007793"/>
    </source>
</evidence>
<keyword evidence="9" id="KW-0624">Polysaccharide degradation</keyword>
<protein>
    <recommendedName>
        <fullName evidence="3 10">Cellulase</fullName>
        <ecNumber evidence="3 10">3.2.1.4</ecNumber>
    </recommendedName>
</protein>
<keyword evidence="8" id="KW-0326">Glycosidase</keyword>
<evidence type="ECO:0000256" key="7">
    <source>
        <dbReference type="ARBA" id="ARBA00023277"/>
    </source>
</evidence>
<feature type="chain" id="PRO_5042003363" description="Cellulase" evidence="12">
    <location>
        <begin position="22"/>
        <end position="297"/>
    </location>
</feature>
<proteinExistence type="inferred from homology"/>
<evidence type="ECO:0000313" key="15">
    <source>
        <dbReference type="Proteomes" id="UP001281003"/>
    </source>
</evidence>
<evidence type="ECO:0000313" key="14">
    <source>
        <dbReference type="EMBL" id="KAK3401452.1"/>
    </source>
</evidence>
<evidence type="ECO:0000256" key="8">
    <source>
        <dbReference type="ARBA" id="ARBA00023295"/>
    </source>
</evidence>
<keyword evidence="5" id="KW-0378">Hydrolase</keyword>
<comment type="caution">
    <text evidence="14">The sequence shown here is derived from an EMBL/GenBank/DDBJ whole genome shotgun (WGS) entry which is preliminary data.</text>
</comment>
<comment type="similarity">
    <text evidence="2">Belongs to the glycosyl hydrolase 45 (cellulase K) family.</text>
</comment>
<dbReference type="PROSITE" id="PS01140">
    <property type="entry name" value="GLYCOSYL_HYDROL_F45"/>
    <property type="match status" value="1"/>
</dbReference>
<dbReference type="InterPro" id="IPR036908">
    <property type="entry name" value="RlpA-like_sf"/>
</dbReference>
<reference evidence="14" key="1">
    <citation type="journal article" date="2023" name="Mol. Phylogenet. Evol.">
        <title>Genome-scale phylogeny and comparative genomics of the fungal order Sordariales.</title>
        <authorList>
            <person name="Hensen N."/>
            <person name="Bonometti L."/>
            <person name="Westerberg I."/>
            <person name="Brannstrom I.O."/>
            <person name="Guillou S."/>
            <person name="Cros-Aarteil S."/>
            <person name="Calhoun S."/>
            <person name="Haridas S."/>
            <person name="Kuo A."/>
            <person name="Mondo S."/>
            <person name="Pangilinan J."/>
            <person name="Riley R."/>
            <person name="LaButti K."/>
            <person name="Andreopoulos B."/>
            <person name="Lipzen A."/>
            <person name="Chen C."/>
            <person name="Yan M."/>
            <person name="Daum C."/>
            <person name="Ng V."/>
            <person name="Clum A."/>
            <person name="Steindorff A."/>
            <person name="Ohm R.A."/>
            <person name="Martin F."/>
            <person name="Silar P."/>
            <person name="Natvig D.O."/>
            <person name="Lalanne C."/>
            <person name="Gautier V."/>
            <person name="Ament-Velasquez S.L."/>
            <person name="Kruys A."/>
            <person name="Hutchinson M.I."/>
            <person name="Powell A.J."/>
            <person name="Barry K."/>
            <person name="Miller A.N."/>
            <person name="Grigoriev I.V."/>
            <person name="Debuchy R."/>
            <person name="Gladieux P."/>
            <person name="Hiltunen Thoren M."/>
            <person name="Johannesson H."/>
        </authorList>
    </citation>
    <scope>NUCLEOTIDE SEQUENCE</scope>
    <source>
        <strain evidence="14">FGSC 1904</strain>
    </source>
</reference>
<evidence type="ECO:0000256" key="5">
    <source>
        <dbReference type="ARBA" id="ARBA00022801"/>
    </source>
</evidence>
<evidence type="ECO:0000256" key="11">
    <source>
        <dbReference type="SAM" id="MobiDB-lite"/>
    </source>
</evidence>
<dbReference type="PANTHER" id="PTHR39730">
    <property type="entry name" value="ENDOGLUCANASE 1"/>
    <property type="match status" value="1"/>
</dbReference>
<organism evidence="14 15">
    <name type="scientific">Sordaria brevicollis</name>
    <dbReference type="NCBI Taxonomy" id="83679"/>
    <lineage>
        <taxon>Eukaryota</taxon>
        <taxon>Fungi</taxon>
        <taxon>Dikarya</taxon>
        <taxon>Ascomycota</taxon>
        <taxon>Pezizomycotina</taxon>
        <taxon>Sordariomycetes</taxon>
        <taxon>Sordariomycetidae</taxon>
        <taxon>Sordariales</taxon>
        <taxon>Sordariaceae</taxon>
        <taxon>Sordaria</taxon>
    </lineage>
</organism>
<keyword evidence="6" id="KW-0136">Cellulose degradation</keyword>
<name>A0AAE0UER9_SORBR</name>
<evidence type="ECO:0000256" key="1">
    <source>
        <dbReference type="ARBA" id="ARBA00000966"/>
    </source>
</evidence>
<evidence type="ECO:0000256" key="12">
    <source>
        <dbReference type="SAM" id="SignalP"/>
    </source>
</evidence>
<dbReference type="Gene3D" id="2.40.40.10">
    <property type="entry name" value="RlpA-like domain"/>
    <property type="match status" value="1"/>
</dbReference>
<dbReference type="CDD" id="cd22278">
    <property type="entry name" value="DPBB_GH45_endoglucanase"/>
    <property type="match status" value="1"/>
</dbReference>
<dbReference type="Pfam" id="PF02015">
    <property type="entry name" value="Glyco_hydro_45"/>
    <property type="match status" value="1"/>
</dbReference>
<feature type="region of interest" description="Disordered" evidence="11">
    <location>
        <begin position="217"/>
        <end position="257"/>
    </location>
</feature>
<evidence type="ECO:0000256" key="4">
    <source>
        <dbReference type="ARBA" id="ARBA00022729"/>
    </source>
</evidence>
<accession>A0AAE0UER9</accession>
<keyword evidence="7" id="KW-0119">Carbohydrate metabolism</keyword>
<dbReference type="AlphaFoldDB" id="A0AAE0UER9"/>
<feature type="active site" description="Nucleophile" evidence="10">
    <location>
        <position position="33"/>
    </location>
</feature>
<dbReference type="InterPro" id="IPR052288">
    <property type="entry name" value="GH45_Enzymes"/>
</dbReference>
<sequence>MRSSTLLQTGLVAVLPFAAQAASGSGKSTRYWDCCKPSCSWSGKASVNRPVLACDANNNPLTDAGVKSGCDGGSAYTCANNSPWAVNDQLAYGFAATKLSGGTESSWCCACYALTFTSGPVAGKTMVVQSTSTGGDLGSNHFDINMPGGGVGLFDGCKRQFGGLPGAQYGGISSRSQCDSFPAALKAGCQWRFDWFQNADNPDFTFKQVQCPSELTSRTGCKRNDDSQFPAFTPPSGGGSSPSTPTNPPSGGGGGGGGSGCAADKYAQCGGTGWSGCTNCPSGSTCQAINDYYHQCV</sequence>
<evidence type="ECO:0000256" key="10">
    <source>
        <dbReference type="PROSITE-ProRule" id="PRU10069"/>
    </source>
</evidence>